<proteinExistence type="predicted"/>
<name>A0ABQ4WX43_9ASTR</name>
<keyword evidence="5" id="KW-1185">Reference proteome</keyword>
<sequence>MKEVKGLKEKIQTHSETSSPTSQSGSSRSAKGKDKICDHLTKDHPKQILVKRTLAKLHTQPSHGSSRKAPMIPKPYIPCKYCGFNDHHSDECEFYPGCNLCGSIAHETSNCPTKISQRKPRIALKQSSEPTANVCSRHMTWVKQYLHIYSKESGPKVVFGDNSLGDTEGYGLVNYNGITFTKVAYVNGLKHNLISISQLCDANFQVLFTKTQGTIFNQNQEVVLIAPRRRDVYVIDMTSYNEESNACFFAKASPSVNWLWHKRVSYLNFKNINKLAKQNLVAGLPSLTFSKDKFVQLVRKGGTIEHHSKPRDHFQSTSA</sequence>
<protein>
    <submittedName>
        <fullName evidence="4">Retrovirus-related pol polyprotein from transposon TNT 1-94</fullName>
    </submittedName>
</protein>
<comment type="caution">
    <text evidence="4">The sequence shown here is derived from an EMBL/GenBank/DDBJ whole genome shotgun (WGS) entry which is preliminary data.</text>
</comment>
<evidence type="ECO:0000259" key="3">
    <source>
        <dbReference type="Pfam" id="PF22936"/>
    </source>
</evidence>
<feature type="domain" description="GAG-pre-integrase" evidence="2">
    <location>
        <begin position="232"/>
        <end position="290"/>
    </location>
</feature>
<reference evidence="4" key="2">
    <citation type="submission" date="2022-01" db="EMBL/GenBank/DDBJ databases">
        <authorList>
            <person name="Yamashiro T."/>
            <person name="Shiraishi A."/>
            <person name="Satake H."/>
            <person name="Nakayama K."/>
        </authorList>
    </citation>
    <scope>NUCLEOTIDE SEQUENCE</scope>
</reference>
<dbReference type="InterPro" id="IPR054722">
    <property type="entry name" value="PolX-like_BBD"/>
</dbReference>
<feature type="domain" description="Retrovirus-related Pol polyprotein from transposon TNT 1-94-like beta-barrel" evidence="3">
    <location>
        <begin position="135"/>
        <end position="203"/>
    </location>
</feature>
<evidence type="ECO:0000313" key="4">
    <source>
        <dbReference type="EMBL" id="GJS57493.1"/>
    </source>
</evidence>
<evidence type="ECO:0000259" key="2">
    <source>
        <dbReference type="Pfam" id="PF13976"/>
    </source>
</evidence>
<reference evidence="4" key="1">
    <citation type="journal article" date="2022" name="Int. J. Mol. Sci.">
        <title>Draft Genome of Tanacetum Coccineum: Genomic Comparison of Closely Related Tanacetum-Family Plants.</title>
        <authorList>
            <person name="Yamashiro T."/>
            <person name="Shiraishi A."/>
            <person name="Nakayama K."/>
            <person name="Satake H."/>
        </authorList>
    </citation>
    <scope>NUCLEOTIDE SEQUENCE</scope>
</reference>
<evidence type="ECO:0000256" key="1">
    <source>
        <dbReference type="SAM" id="MobiDB-lite"/>
    </source>
</evidence>
<feature type="compositionally biased region" description="Low complexity" evidence="1">
    <location>
        <begin position="14"/>
        <end position="29"/>
    </location>
</feature>
<feature type="compositionally biased region" description="Basic and acidic residues" evidence="1">
    <location>
        <begin position="1"/>
        <end position="13"/>
    </location>
</feature>
<organism evidence="4 5">
    <name type="scientific">Tanacetum coccineum</name>
    <dbReference type="NCBI Taxonomy" id="301880"/>
    <lineage>
        <taxon>Eukaryota</taxon>
        <taxon>Viridiplantae</taxon>
        <taxon>Streptophyta</taxon>
        <taxon>Embryophyta</taxon>
        <taxon>Tracheophyta</taxon>
        <taxon>Spermatophyta</taxon>
        <taxon>Magnoliopsida</taxon>
        <taxon>eudicotyledons</taxon>
        <taxon>Gunneridae</taxon>
        <taxon>Pentapetalae</taxon>
        <taxon>asterids</taxon>
        <taxon>campanulids</taxon>
        <taxon>Asterales</taxon>
        <taxon>Asteraceae</taxon>
        <taxon>Asteroideae</taxon>
        <taxon>Anthemideae</taxon>
        <taxon>Anthemidinae</taxon>
        <taxon>Tanacetum</taxon>
    </lineage>
</organism>
<evidence type="ECO:0000313" key="5">
    <source>
        <dbReference type="Proteomes" id="UP001151760"/>
    </source>
</evidence>
<accession>A0ABQ4WX43</accession>
<dbReference type="Proteomes" id="UP001151760">
    <property type="component" value="Unassembled WGS sequence"/>
</dbReference>
<dbReference type="InterPro" id="IPR025724">
    <property type="entry name" value="GAG-pre-integrase_dom"/>
</dbReference>
<feature type="region of interest" description="Disordered" evidence="1">
    <location>
        <begin position="1"/>
        <end position="33"/>
    </location>
</feature>
<dbReference type="Pfam" id="PF13976">
    <property type="entry name" value="gag_pre-integrs"/>
    <property type="match status" value="1"/>
</dbReference>
<dbReference type="Pfam" id="PF22936">
    <property type="entry name" value="Pol_BBD"/>
    <property type="match status" value="1"/>
</dbReference>
<dbReference type="EMBL" id="BQNB010009010">
    <property type="protein sequence ID" value="GJS57493.1"/>
    <property type="molecule type" value="Genomic_DNA"/>
</dbReference>
<gene>
    <name evidence="4" type="ORF">Tco_0652277</name>
</gene>